<comment type="pathway">
    <text evidence="2 8">Amino-acid biosynthesis; L-histidine biosynthesis; L-histidine from 5-phospho-alpha-D-ribose 1-diphosphate: step 7/9.</text>
</comment>
<feature type="domain" description="Aminotransferase class I/classII large" evidence="9">
    <location>
        <begin position="25"/>
        <end position="344"/>
    </location>
</feature>
<comment type="catalytic activity">
    <reaction evidence="7 8">
        <text>L-histidinol phosphate + 2-oxoglutarate = 3-(imidazol-4-yl)-2-oxopropyl phosphate + L-glutamate</text>
        <dbReference type="Rhea" id="RHEA:23744"/>
        <dbReference type="ChEBI" id="CHEBI:16810"/>
        <dbReference type="ChEBI" id="CHEBI:29985"/>
        <dbReference type="ChEBI" id="CHEBI:57766"/>
        <dbReference type="ChEBI" id="CHEBI:57980"/>
        <dbReference type="EC" id="2.6.1.9"/>
    </reaction>
</comment>
<evidence type="ECO:0000256" key="5">
    <source>
        <dbReference type="ARBA" id="ARBA00022679"/>
    </source>
</evidence>
<evidence type="ECO:0000259" key="9">
    <source>
        <dbReference type="Pfam" id="PF00155"/>
    </source>
</evidence>
<evidence type="ECO:0000256" key="7">
    <source>
        <dbReference type="ARBA" id="ARBA00047481"/>
    </source>
</evidence>
<keyword evidence="5 8" id="KW-0808">Transferase</keyword>
<evidence type="ECO:0000256" key="8">
    <source>
        <dbReference type="HAMAP-Rule" id="MF_01023"/>
    </source>
</evidence>
<dbReference type="Gene3D" id="3.90.1150.10">
    <property type="entry name" value="Aspartate Aminotransferase, domain 1"/>
    <property type="match status" value="1"/>
</dbReference>
<dbReference type="InterPro" id="IPR005861">
    <property type="entry name" value="HisP_aminotrans"/>
</dbReference>
<dbReference type="InterPro" id="IPR004839">
    <property type="entry name" value="Aminotransferase_I/II_large"/>
</dbReference>
<protein>
    <recommendedName>
        <fullName evidence="8">Histidinol-phosphate aminotransferase</fullName>
        <ecNumber evidence="8">2.6.1.9</ecNumber>
    </recommendedName>
    <alternativeName>
        <fullName evidence="8">Imidazole acetol-phosphate transaminase</fullName>
    </alternativeName>
</protein>
<dbReference type="SUPFAM" id="SSF53383">
    <property type="entry name" value="PLP-dependent transferases"/>
    <property type="match status" value="1"/>
</dbReference>
<comment type="caution">
    <text evidence="10">The sequence shown here is derived from an EMBL/GenBank/DDBJ whole genome shotgun (WGS) entry which is preliminary data.</text>
</comment>
<comment type="subunit">
    <text evidence="3 8">Homodimer.</text>
</comment>
<dbReference type="InterPro" id="IPR015422">
    <property type="entry name" value="PyrdxlP-dep_Trfase_small"/>
</dbReference>
<dbReference type="EC" id="2.6.1.9" evidence="8"/>
<keyword evidence="8" id="KW-0028">Amino-acid biosynthesis</keyword>
<evidence type="ECO:0000256" key="6">
    <source>
        <dbReference type="ARBA" id="ARBA00022898"/>
    </source>
</evidence>
<keyword evidence="8" id="KW-0368">Histidine biosynthesis</keyword>
<dbReference type="Proteomes" id="UP000824041">
    <property type="component" value="Unassembled WGS sequence"/>
</dbReference>
<evidence type="ECO:0000256" key="1">
    <source>
        <dbReference type="ARBA" id="ARBA00001933"/>
    </source>
</evidence>
<reference evidence="10" key="1">
    <citation type="journal article" date="2021" name="PeerJ">
        <title>Extensive microbial diversity within the chicken gut microbiome revealed by metagenomics and culture.</title>
        <authorList>
            <person name="Gilroy R."/>
            <person name="Ravi A."/>
            <person name="Getino M."/>
            <person name="Pursley I."/>
            <person name="Horton D.L."/>
            <person name="Alikhan N.F."/>
            <person name="Baker D."/>
            <person name="Gharbi K."/>
            <person name="Hall N."/>
            <person name="Watson M."/>
            <person name="Adriaenssens E.M."/>
            <person name="Foster-Nyarko E."/>
            <person name="Jarju S."/>
            <person name="Secka A."/>
            <person name="Antonio M."/>
            <person name="Oren A."/>
            <person name="Chaudhuri R.R."/>
            <person name="La Ragione R."/>
            <person name="Hildebrand F."/>
            <person name="Pallen M.J."/>
        </authorList>
    </citation>
    <scope>NUCLEOTIDE SEQUENCE</scope>
    <source>
        <strain evidence="10">14324</strain>
    </source>
</reference>
<organism evidence="10 11">
    <name type="scientific">Candidatus Blautia faecigallinarum</name>
    <dbReference type="NCBI Taxonomy" id="2838488"/>
    <lineage>
        <taxon>Bacteria</taxon>
        <taxon>Bacillati</taxon>
        <taxon>Bacillota</taxon>
        <taxon>Clostridia</taxon>
        <taxon>Lachnospirales</taxon>
        <taxon>Lachnospiraceae</taxon>
        <taxon>Blautia</taxon>
    </lineage>
</organism>
<dbReference type="PANTHER" id="PTHR43643">
    <property type="entry name" value="HISTIDINOL-PHOSPHATE AMINOTRANSFERASE 2"/>
    <property type="match status" value="1"/>
</dbReference>
<comment type="similarity">
    <text evidence="8">Belongs to the class-II pyridoxal-phosphate-dependent aminotransferase family. Histidinol-phosphate aminotransferase subfamily.</text>
</comment>
<dbReference type="PANTHER" id="PTHR43643:SF3">
    <property type="entry name" value="HISTIDINOL-PHOSPHATE AMINOTRANSFERASE"/>
    <property type="match status" value="1"/>
</dbReference>
<comment type="cofactor">
    <cofactor evidence="1 8">
        <name>pyridoxal 5'-phosphate</name>
        <dbReference type="ChEBI" id="CHEBI:597326"/>
    </cofactor>
</comment>
<evidence type="ECO:0000256" key="2">
    <source>
        <dbReference type="ARBA" id="ARBA00005011"/>
    </source>
</evidence>
<dbReference type="InterPro" id="IPR001917">
    <property type="entry name" value="Aminotrans_II_pyridoxalP_BS"/>
</dbReference>
<dbReference type="InterPro" id="IPR050106">
    <property type="entry name" value="HistidinolP_aminotransfase"/>
</dbReference>
<reference evidence="10" key="2">
    <citation type="submission" date="2021-04" db="EMBL/GenBank/DDBJ databases">
        <authorList>
            <person name="Gilroy R."/>
        </authorList>
    </citation>
    <scope>NUCLEOTIDE SEQUENCE</scope>
    <source>
        <strain evidence="10">14324</strain>
    </source>
</reference>
<evidence type="ECO:0000256" key="4">
    <source>
        <dbReference type="ARBA" id="ARBA00022576"/>
    </source>
</evidence>
<dbReference type="GO" id="GO:0030170">
    <property type="term" value="F:pyridoxal phosphate binding"/>
    <property type="evidence" value="ECO:0007669"/>
    <property type="project" value="InterPro"/>
</dbReference>
<dbReference type="NCBIfam" id="TIGR01141">
    <property type="entry name" value="hisC"/>
    <property type="match status" value="1"/>
</dbReference>
<evidence type="ECO:0000313" key="11">
    <source>
        <dbReference type="Proteomes" id="UP000824041"/>
    </source>
</evidence>
<gene>
    <name evidence="8" type="primary">hisC</name>
    <name evidence="10" type="ORF">IAA21_00775</name>
</gene>
<dbReference type="EMBL" id="DXBU01000011">
    <property type="protein sequence ID" value="HIZ21317.1"/>
    <property type="molecule type" value="Genomic_DNA"/>
</dbReference>
<sequence length="359" mass="41063">MKKVWEENIRKVVPYTPGEQPCQPDMIKLNTNENPYPPSPRADEALKKINTDTMRLYPDPTAGDLVNAIAKVYGLREDQVFVGVGSDDVLAMSFLTFFNSKKPILFPDITYSFYDVWAELFQIPYERPELDENFCIRKEDYFRENGGVIFPNPNAPTGIALPLCEIEEIIQKNQDVVVILDEAYVDFGAESALPLIEKYENLLVVQTFSKSRSMAGMRIGFACGNPVLIKYLNDVKYSFNSYTMDRTAIAAGAAAVQDIEYFKETCQKIIKTREWVKEELRSLGFTCTDSKANFLFASHKDCPARELFSALREAHIYVRYFPGGRTGDYLRITIGTEQEMEKFLFFLREYLAKSGKRCI</sequence>
<dbReference type="CDD" id="cd00609">
    <property type="entry name" value="AAT_like"/>
    <property type="match status" value="1"/>
</dbReference>
<evidence type="ECO:0000313" key="10">
    <source>
        <dbReference type="EMBL" id="HIZ21317.1"/>
    </source>
</evidence>
<dbReference type="GO" id="GO:0004400">
    <property type="term" value="F:histidinol-phosphate transaminase activity"/>
    <property type="evidence" value="ECO:0007669"/>
    <property type="project" value="UniProtKB-UniRule"/>
</dbReference>
<dbReference type="GO" id="GO:0000105">
    <property type="term" value="P:L-histidine biosynthetic process"/>
    <property type="evidence" value="ECO:0007669"/>
    <property type="project" value="UniProtKB-UniRule"/>
</dbReference>
<dbReference type="HAMAP" id="MF_01023">
    <property type="entry name" value="HisC_aminotrans_2"/>
    <property type="match status" value="1"/>
</dbReference>
<accession>A0A9D2ISZ7</accession>
<feature type="modified residue" description="N6-(pyridoxal phosphate)lysine" evidence="8">
    <location>
        <position position="210"/>
    </location>
</feature>
<keyword evidence="4 8" id="KW-0032">Aminotransferase</keyword>
<dbReference type="AlphaFoldDB" id="A0A9D2ISZ7"/>
<name>A0A9D2ISZ7_9FIRM</name>
<dbReference type="Gene3D" id="3.40.640.10">
    <property type="entry name" value="Type I PLP-dependent aspartate aminotransferase-like (Major domain)"/>
    <property type="match status" value="1"/>
</dbReference>
<proteinExistence type="inferred from homology"/>
<dbReference type="PROSITE" id="PS00599">
    <property type="entry name" value="AA_TRANSFER_CLASS_2"/>
    <property type="match status" value="1"/>
</dbReference>
<keyword evidence="6 8" id="KW-0663">Pyridoxal phosphate</keyword>
<dbReference type="Pfam" id="PF00155">
    <property type="entry name" value="Aminotran_1_2"/>
    <property type="match status" value="1"/>
</dbReference>
<evidence type="ECO:0000256" key="3">
    <source>
        <dbReference type="ARBA" id="ARBA00011738"/>
    </source>
</evidence>
<dbReference type="InterPro" id="IPR015421">
    <property type="entry name" value="PyrdxlP-dep_Trfase_major"/>
</dbReference>
<dbReference type="InterPro" id="IPR015424">
    <property type="entry name" value="PyrdxlP-dep_Trfase"/>
</dbReference>